<dbReference type="Proteomes" id="UP000215914">
    <property type="component" value="Chromosome 13"/>
</dbReference>
<evidence type="ECO:0000313" key="1">
    <source>
        <dbReference type="EMBL" id="OTG02043.1"/>
    </source>
</evidence>
<reference evidence="2" key="1">
    <citation type="journal article" date="2017" name="Nature">
        <title>The sunflower genome provides insights into oil metabolism, flowering and Asterid evolution.</title>
        <authorList>
            <person name="Badouin H."/>
            <person name="Gouzy J."/>
            <person name="Grassa C.J."/>
            <person name="Murat F."/>
            <person name="Staton S.E."/>
            <person name="Cottret L."/>
            <person name="Lelandais-Briere C."/>
            <person name="Owens G.L."/>
            <person name="Carrere S."/>
            <person name="Mayjonade B."/>
            <person name="Legrand L."/>
            <person name="Gill N."/>
            <person name="Kane N.C."/>
            <person name="Bowers J.E."/>
            <person name="Hubner S."/>
            <person name="Bellec A."/>
            <person name="Berard A."/>
            <person name="Berges H."/>
            <person name="Blanchet N."/>
            <person name="Boniface M.C."/>
            <person name="Brunel D."/>
            <person name="Catrice O."/>
            <person name="Chaidir N."/>
            <person name="Claudel C."/>
            <person name="Donnadieu C."/>
            <person name="Faraut T."/>
            <person name="Fievet G."/>
            <person name="Helmstetter N."/>
            <person name="King M."/>
            <person name="Knapp S.J."/>
            <person name="Lai Z."/>
            <person name="Le Paslier M.C."/>
            <person name="Lippi Y."/>
            <person name="Lorenzon L."/>
            <person name="Mandel J.R."/>
            <person name="Marage G."/>
            <person name="Marchand G."/>
            <person name="Marquand E."/>
            <person name="Bret-Mestries E."/>
            <person name="Morien E."/>
            <person name="Nambeesan S."/>
            <person name="Nguyen T."/>
            <person name="Pegot-Espagnet P."/>
            <person name="Pouilly N."/>
            <person name="Raftis F."/>
            <person name="Sallet E."/>
            <person name="Schiex T."/>
            <person name="Thomas J."/>
            <person name="Vandecasteele C."/>
            <person name="Vares D."/>
            <person name="Vear F."/>
            <person name="Vautrin S."/>
            <person name="Crespi M."/>
            <person name="Mangin B."/>
            <person name="Burke J.M."/>
            <person name="Salse J."/>
            <person name="Munos S."/>
            <person name="Vincourt P."/>
            <person name="Rieseberg L.H."/>
            <person name="Langlade N.B."/>
        </authorList>
    </citation>
    <scope>NUCLEOTIDE SEQUENCE [LARGE SCALE GENOMIC DNA]</scope>
    <source>
        <strain evidence="2">cv. SF193</strain>
    </source>
</reference>
<gene>
    <name evidence="1" type="ORF">HannXRQ_Chr13g0408631</name>
</gene>
<dbReference type="InParanoid" id="A0A251SU28"/>
<name>A0A251SU28_HELAN</name>
<accession>A0A251SU28</accession>
<dbReference type="AlphaFoldDB" id="A0A251SU28"/>
<evidence type="ECO:0000313" key="2">
    <source>
        <dbReference type="Proteomes" id="UP000215914"/>
    </source>
</evidence>
<keyword evidence="2" id="KW-1185">Reference proteome</keyword>
<protein>
    <submittedName>
        <fullName evidence="1">Uncharacterized protein</fullName>
    </submittedName>
</protein>
<sequence>MLNPKKRPYPCFFVSFSEDEVWTRWGLWSMMKLVTQIMTWFTYVPCSTCEQCGKHQAVLHLWLNG</sequence>
<proteinExistence type="predicted"/>
<organism evidence="1 2">
    <name type="scientific">Helianthus annuus</name>
    <name type="common">Common sunflower</name>
    <dbReference type="NCBI Taxonomy" id="4232"/>
    <lineage>
        <taxon>Eukaryota</taxon>
        <taxon>Viridiplantae</taxon>
        <taxon>Streptophyta</taxon>
        <taxon>Embryophyta</taxon>
        <taxon>Tracheophyta</taxon>
        <taxon>Spermatophyta</taxon>
        <taxon>Magnoliopsida</taxon>
        <taxon>eudicotyledons</taxon>
        <taxon>Gunneridae</taxon>
        <taxon>Pentapetalae</taxon>
        <taxon>asterids</taxon>
        <taxon>campanulids</taxon>
        <taxon>Asterales</taxon>
        <taxon>Asteraceae</taxon>
        <taxon>Asteroideae</taxon>
        <taxon>Heliantheae alliance</taxon>
        <taxon>Heliantheae</taxon>
        <taxon>Helianthus</taxon>
    </lineage>
</organism>
<dbReference type="EMBL" id="CM007902">
    <property type="protein sequence ID" value="OTG02043.1"/>
    <property type="molecule type" value="Genomic_DNA"/>
</dbReference>